<dbReference type="InterPro" id="IPR013317">
    <property type="entry name" value="DnaA_dom"/>
</dbReference>
<dbReference type="Pfam" id="PF22688">
    <property type="entry name" value="Hda_lid"/>
    <property type="match status" value="1"/>
</dbReference>
<gene>
    <name evidence="3" type="primary">hda</name>
    <name evidence="3" type="ORF">GJ668_08545</name>
</gene>
<dbReference type="InterPro" id="IPR055199">
    <property type="entry name" value="Hda_lid"/>
</dbReference>
<dbReference type="AlphaFoldDB" id="A0A6N8EAG7"/>
<dbReference type="InterPro" id="IPR027417">
    <property type="entry name" value="P-loop_NTPase"/>
</dbReference>
<protein>
    <submittedName>
        <fullName evidence="3">DnaA regulatory inactivator Hda</fullName>
    </submittedName>
</protein>
<dbReference type="Proteomes" id="UP000434044">
    <property type="component" value="Unassembled WGS sequence"/>
</dbReference>
<dbReference type="Gene3D" id="3.40.50.300">
    <property type="entry name" value="P-loop containing nucleotide triphosphate hydrolases"/>
    <property type="match status" value="1"/>
</dbReference>
<dbReference type="OrthoDB" id="9784878at2"/>
<keyword evidence="4" id="KW-1185">Reference proteome</keyword>
<dbReference type="RefSeq" id="WP_155449730.1">
    <property type="nucleotide sequence ID" value="NZ_WNKT01000014.1"/>
</dbReference>
<dbReference type="PANTHER" id="PTHR30050:SF5">
    <property type="entry name" value="DNAA REGULATORY INACTIVATOR HDA"/>
    <property type="match status" value="1"/>
</dbReference>
<proteinExistence type="predicted"/>
<dbReference type="InterPro" id="IPR017788">
    <property type="entry name" value="Hda"/>
</dbReference>
<feature type="domain" description="Chromosomal replication initiator protein DnaA ATPAse" evidence="1">
    <location>
        <begin position="22"/>
        <end position="156"/>
    </location>
</feature>
<dbReference type="SUPFAM" id="SSF52540">
    <property type="entry name" value="P-loop containing nucleoside triphosphate hydrolases"/>
    <property type="match status" value="1"/>
</dbReference>
<organism evidence="3 4">
    <name type="scientific">Allochromatium palmeri</name>
    <dbReference type="NCBI Taxonomy" id="231048"/>
    <lineage>
        <taxon>Bacteria</taxon>
        <taxon>Pseudomonadati</taxon>
        <taxon>Pseudomonadota</taxon>
        <taxon>Gammaproteobacteria</taxon>
        <taxon>Chromatiales</taxon>
        <taxon>Chromatiaceae</taxon>
        <taxon>Allochromatium</taxon>
    </lineage>
</organism>
<sequence length="237" mass="25871">MSGPTPQLHLPLERRPEPTLAAYLPGPNAEALAAVSAMVAGDGEPYLLLLGASGTGKTHLLQASCQAVVSAGRQAHFVPLGMAELDPAMLEDLERLDLVAIDDLQCIAGDPRWERALFDLFNRLREQGRALLAAANAAPDTLPLSLPDLASRLQWGPRYRLLPLSDLDCERLLVEAAHERGLRLTPDLVRFIMSHHARDPASLLELLGRLDSLSLREQRQPSIPLVRRAMLNSEPAD</sequence>
<comment type="caution">
    <text evidence="3">The sequence shown here is derived from an EMBL/GenBank/DDBJ whole genome shotgun (WGS) entry which is preliminary data.</text>
</comment>
<evidence type="ECO:0000313" key="4">
    <source>
        <dbReference type="Proteomes" id="UP000434044"/>
    </source>
</evidence>
<dbReference type="GO" id="GO:0032297">
    <property type="term" value="P:negative regulation of DNA-templated DNA replication initiation"/>
    <property type="evidence" value="ECO:0007669"/>
    <property type="project" value="InterPro"/>
</dbReference>
<evidence type="ECO:0000259" key="2">
    <source>
        <dbReference type="Pfam" id="PF22688"/>
    </source>
</evidence>
<dbReference type="GO" id="GO:0006270">
    <property type="term" value="P:DNA replication initiation"/>
    <property type="evidence" value="ECO:0007669"/>
    <property type="project" value="TreeGrafter"/>
</dbReference>
<dbReference type="NCBIfam" id="TIGR03420">
    <property type="entry name" value="DnaA_homol_Hda"/>
    <property type="match status" value="1"/>
</dbReference>
<feature type="domain" description="Hda lid" evidence="2">
    <location>
        <begin position="171"/>
        <end position="230"/>
    </location>
</feature>
<dbReference type="Gene3D" id="1.10.8.60">
    <property type="match status" value="1"/>
</dbReference>
<reference evidence="3 4" key="1">
    <citation type="submission" date="2019-11" db="EMBL/GenBank/DDBJ databases">
        <title>Whole-genome sequence of the anaerobic purple sulfur bacterium Allochromatium palmeri DSM 15591.</title>
        <authorList>
            <person name="Kyndt J.A."/>
            <person name="Meyer T.E."/>
        </authorList>
    </citation>
    <scope>NUCLEOTIDE SEQUENCE [LARGE SCALE GENOMIC DNA]</scope>
    <source>
        <strain evidence="3 4">DSM 15591</strain>
    </source>
</reference>
<evidence type="ECO:0000313" key="3">
    <source>
        <dbReference type="EMBL" id="MTW21145.1"/>
    </source>
</evidence>
<name>A0A6N8EAG7_9GAMM</name>
<dbReference type="Pfam" id="PF00308">
    <property type="entry name" value="Bac_DnaA"/>
    <property type="match status" value="1"/>
</dbReference>
<evidence type="ECO:0000259" key="1">
    <source>
        <dbReference type="Pfam" id="PF00308"/>
    </source>
</evidence>
<dbReference type="PANTHER" id="PTHR30050">
    <property type="entry name" value="CHROMOSOMAL REPLICATION INITIATOR PROTEIN DNAA"/>
    <property type="match status" value="1"/>
</dbReference>
<accession>A0A6N8EAG7</accession>
<dbReference type="EMBL" id="WNKT01000014">
    <property type="protein sequence ID" value="MTW21145.1"/>
    <property type="molecule type" value="Genomic_DNA"/>
</dbReference>